<evidence type="ECO:0000256" key="2">
    <source>
        <dbReference type="SAM" id="MobiDB-lite"/>
    </source>
</evidence>
<dbReference type="PANTHER" id="PTHR43317:SF3">
    <property type="entry name" value="BLR2883 PROTEIN"/>
    <property type="match status" value="1"/>
</dbReference>
<feature type="region of interest" description="Disordered" evidence="2">
    <location>
        <begin position="1"/>
        <end position="33"/>
    </location>
</feature>
<reference evidence="4" key="1">
    <citation type="journal article" date="2019" name="Int. J. Syst. Evol. Microbiol.">
        <title>The Global Catalogue of Microorganisms (GCM) 10K type strain sequencing project: providing services to taxonomists for standard genome sequencing and annotation.</title>
        <authorList>
            <consortium name="The Broad Institute Genomics Platform"/>
            <consortium name="The Broad Institute Genome Sequencing Center for Infectious Disease"/>
            <person name="Wu L."/>
            <person name="Ma J."/>
        </authorList>
    </citation>
    <scope>NUCLEOTIDE SEQUENCE [LARGE SCALE GENOMIC DNA]</scope>
    <source>
        <strain evidence="4">CGMCC 4.7371</strain>
    </source>
</reference>
<protein>
    <submittedName>
        <fullName evidence="3">Spermidine synthase</fullName>
    </submittedName>
</protein>
<organism evidence="3 4">
    <name type="scientific">Nocardioides phosphati</name>
    <dbReference type="NCBI Taxonomy" id="1867775"/>
    <lineage>
        <taxon>Bacteria</taxon>
        <taxon>Bacillati</taxon>
        <taxon>Actinomycetota</taxon>
        <taxon>Actinomycetes</taxon>
        <taxon>Propionibacteriales</taxon>
        <taxon>Nocardioidaceae</taxon>
        <taxon>Nocardioides</taxon>
    </lineage>
</organism>
<evidence type="ECO:0000313" key="3">
    <source>
        <dbReference type="EMBL" id="GGO89615.1"/>
    </source>
</evidence>
<dbReference type="EMBL" id="BMNI01000004">
    <property type="protein sequence ID" value="GGO89615.1"/>
    <property type="molecule type" value="Genomic_DNA"/>
</dbReference>
<gene>
    <name evidence="3" type="ORF">GCM10011584_19480</name>
</gene>
<keyword evidence="1" id="KW-0620">Polyamine biosynthesis</keyword>
<dbReference type="Pfam" id="PF01564">
    <property type="entry name" value="Spermine_synth"/>
    <property type="match status" value="1"/>
</dbReference>
<dbReference type="InterPro" id="IPR029063">
    <property type="entry name" value="SAM-dependent_MTases_sf"/>
</dbReference>
<evidence type="ECO:0000256" key="1">
    <source>
        <dbReference type="ARBA" id="ARBA00023115"/>
    </source>
</evidence>
<dbReference type="PANTHER" id="PTHR43317">
    <property type="entry name" value="THERMOSPERMINE SYNTHASE ACAULIS5"/>
    <property type="match status" value="1"/>
</dbReference>
<dbReference type="Gene3D" id="3.40.50.150">
    <property type="entry name" value="Vaccinia Virus protein VP39"/>
    <property type="match status" value="1"/>
</dbReference>
<comment type="caution">
    <text evidence="3">The sequence shown here is derived from an EMBL/GenBank/DDBJ whole genome shotgun (WGS) entry which is preliminary data.</text>
</comment>
<keyword evidence="4" id="KW-1185">Reference proteome</keyword>
<dbReference type="Proteomes" id="UP000655410">
    <property type="component" value="Unassembled WGS sequence"/>
</dbReference>
<name>A0ABQ2N9M4_9ACTN</name>
<dbReference type="SUPFAM" id="SSF53335">
    <property type="entry name" value="S-adenosyl-L-methionine-dependent methyltransferases"/>
    <property type="match status" value="1"/>
</dbReference>
<evidence type="ECO:0000313" key="4">
    <source>
        <dbReference type="Proteomes" id="UP000655410"/>
    </source>
</evidence>
<sequence>MLAHGRSVPSPWLRTRDDGSMQETELARSTGPTGELVLRRRRDERGEDGTAIELRANGVFVMDTVETASEQAMATATLAASRRSGRTPRRVLVGGLGLGFTLGEVLADAFVEHVTVVEIEAGLVGWMRDGTIPHGPALLADERVELVTADIADFLRSSDAPADDVADDAAYDLVLLDVDNGPGYLVHESNADLYEAPLLGVVRDRMTEGGTLVIWSAFEEPELPLEMQDVFGNCRALAIPVDLQGREEQYWLYASSRL</sequence>
<accession>A0ABQ2N9M4</accession>
<proteinExistence type="predicted"/>